<sequence>MPYWLRTLFLIGLGLVPGLMASLPVLAGTIEITDLAGRQVRIETPVKRLVISEGRYIPLLALLRPTNPVGSLVGMMTPLGWTQPDLEQQLFASFPDAKNIPLFGGRSEDSVSVEKIIDLAPQLAIFGLNDHGPGAKNAEMIDQLAAAGTQIIFIDFRADPLNNTLPSIEILGRVLGAEDRAGDYIAFYQSRFETIRQRVADVDVRPTVFLQAHPGRFECCWGMAEGMLGPFIGEAGGLNIADAVAPGPTAQHTAEFLLTENPDVWIGTASGTVKEYRDGALPVALGEGMTAEMAADSLARYLAAPEFAALDAVRNGRAHSIWHNFYNSPFNIVVLEAFATWIHPDRFADLHPEKTMQYIYDTWLPFDLHGVYSATVHHGAR</sequence>
<dbReference type="Proteomes" id="UP000252419">
    <property type="component" value="Unassembled WGS sequence"/>
</dbReference>
<name>A0A367U7M7_9PROT</name>
<dbReference type="PROSITE" id="PS50983">
    <property type="entry name" value="FE_B12_PBP"/>
    <property type="match status" value="1"/>
</dbReference>
<accession>A0A367U7M7</accession>
<dbReference type="InterPro" id="IPR050902">
    <property type="entry name" value="ABC_Transporter_SBP"/>
</dbReference>
<organism evidence="2 3">
    <name type="scientific">Thalassospira xianhensis MCCC 1A02616</name>
    <dbReference type="NCBI Taxonomy" id="1177929"/>
    <lineage>
        <taxon>Bacteria</taxon>
        <taxon>Pseudomonadati</taxon>
        <taxon>Pseudomonadota</taxon>
        <taxon>Alphaproteobacteria</taxon>
        <taxon>Rhodospirillales</taxon>
        <taxon>Thalassospiraceae</taxon>
        <taxon>Thalassospira</taxon>
    </lineage>
</organism>
<dbReference type="Pfam" id="PF01497">
    <property type="entry name" value="Peripla_BP_2"/>
    <property type="match status" value="1"/>
</dbReference>
<evidence type="ECO:0000313" key="3">
    <source>
        <dbReference type="Proteomes" id="UP000252419"/>
    </source>
</evidence>
<evidence type="ECO:0000259" key="1">
    <source>
        <dbReference type="PROSITE" id="PS50983"/>
    </source>
</evidence>
<protein>
    <submittedName>
        <fullName evidence="2">Fe3+-hydroxamate ABC transporter substrate-binding protein</fullName>
    </submittedName>
</protein>
<dbReference type="Gene3D" id="3.40.50.1980">
    <property type="entry name" value="Nitrogenase molybdenum iron protein domain"/>
    <property type="match status" value="2"/>
</dbReference>
<reference evidence="2 3" key="1">
    <citation type="submission" date="2014-07" db="EMBL/GenBank/DDBJ databases">
        <title>Draft genome sequence of Thalassospira xianhensis P-4 (MCCC 1A02616).</title>
        <authorList>
            <person name="Lai Q."/>
            <person name="Shao Z."/>
        </authorList>
    </citation>
    <scope>NUCLEOTIDE SEQUENCE [LARGE SCALE GENOMIC DNA]</scope>
    <source>
        <strain evidence="2 3">MCCC 1A02616</strain>
    </source>
</reference>
<dbReference type="RefSeq" id="WP_114123626.1">
    <property type="nucleotide sequence ID" value="NZ_JPWA01000039.1"/>
</dbReference>
<dbReference type="InterPro" id="IPR002491">
    <property type="entry name" value="ABC_transptr_periplasmic_BD"/>
</dbReference>
<gene>
    <name evidence="2" type="ORF">TH5_22115</name>
</gene>
<feature type="domain" description="Fe/B12 periplasmic-binding" evidence="1">
    <location>
        <begin position="48"/>
        <end position="350"/>
    </location>
</feature>
<dbReference type="SUPFAM" id="SSF53807">
    <property type="entry name" value="Helical backbone' metal receptor"/>
    <property type="match status" value="1"/>
</dbReference>
<proteinExistence type="predicted"/>
<dbReference type="AlphaFoldDB" id="A0A367U7M7"/>
<evidence type="ECO:0000313" key="2">
    <source>
        <dbReference type="EMBL" id="RCK04021.1"/>
    </source>
</evidence>
<dbReference type="PANTHER" id="PTHR30535">
    <property type="entry name" value="VITAMIN B12-BINDING PROTEIN"/>
    <property type="match status" value="1"/>
</dbReference>
<keyword evidence="3" id="KW-1185">Reference proteome</keyword>
<dbReference type="PANTHER" id="PTHR30535:SF34">
    <property type="entry name" value="MOLYBDATE-BINDING PROTEIN MOLA"/>
    <property type="match status" value="1"/>
</dbReference>
<comment type="caution">
    <text evidence="2">The sequence shown here is derived from an EMBL/GenBank/DDBJ whole genome shotgun (WGS) entry which is preliminary data.</text>
</comment>
<dbReference type="EMBL" id="JPWA01000039">
    <property type="protein sequence ID" value="RCK04021.1"/>
    <property type="molecule type" value="Genomic_DNA"/>
</dbReference>